<evidence type="ECO:0000256" key="1">
    <source>
        <dbReference type="SAM" id="MobiDB-lite"/>
    </source>
</evidence>
<dbReference type="EMBL" id="AK365839">
    <property type="protein sequence ID" value="BAJ97042.1"/>
    <property type="molecule type" value="mRNA"/>
</dbReference>
<name>F2DPM1_HORVV</name>
<reference evidence="2" key="1">
    <citation type="journal article" date="2011" name="Plant Physiol.">
        <title>Comprehensive sequence analysis of 24,783 barley full-length cDNAs derived from 12 clone libraries.</title>
        <authorList>
            <person name="Matsumoto T."/>
            <person name="Tanaka T."/>
            <person name="Sakai H."/>
            <person name="Amano N."/>
            <person name="Kanamori H."/>
            <person name="Kurita K."/>
            <person name="Kikuta A."/>
            <person name="Kamiya K."/>
            <person name="Yamamoto M."/>
            <person name="Ikawa H."/>
            <person name="Fujii N."/>
            <person name="Hori K."/>
            <person name="Itoh T."/>
            <person name="Sato K."/>
        </authorList>
    </citation>
    <scope>NUCLEOTIDE SEQUENCE</scope>
    <source>
        <tissue evidence="2">Shoot and root</tissue>
    </source>
</reference>
<organism evidence="2">
    <name type="scientific">Hordeum vulgare subsp. vulgare</name>
    <name type="common">Domesticated barley</name>
    <dbReference type="NCBI Taxonomy" id="112509"/>
    <lineage>
        <taxon>Eukaryota</taxon>
        <taxon>Viridiplantae</taxon>
        <taxon>Streptophyta</taxon>
        <taxon>Embryophyta</taxon>
        <taxon>Tracheophyta</taxon>
        <taxon>Spermatophyta</taxon>
        <taxon>Magnoliopsida</taxon>
        <taxon>Liliopsida</taxon>
        <taxon>Poales</taxon>
        <taxon>Poaceae</taxon>
        <taxon>BOP clade</taxon>
        <taxon>Pooideae</taxon>
        <taxon>Triticodae</taxon>
        <taxon>Triticeae</taxon>
        <taxon>Hordeinae</taxon>
        <taxon>Hordeum</taxon>
    </lineage>
</organism>
<accession>F2DPM1</accession>
<feature type="compositionally biased region" description="Low complexity" evidence="1">
    <location>
        <begin position="40"/>
        <end position="49"/>
    </location>
</feature>
<protein>
    <submittedName>
        <fullName evidence="2">Predicted protein</fullName>
    </submittedName>
</protein>
<feature type="region of interest" description="Disordered" evidence="1">
    <location>
        <begin position="1"/>
        <end position="49"/>
    </location>
</feature>
<dbReference type="AlphaFoldDB" id="F2DPM1"/>
<proteinExistence type="evidence at transcript level"/>
<evidence type="ECO:0000313" key="2">
    <source>
        <dbReference type="EMBL" id="BAJ97042.1"/>
    </source>
</evidence>
<sequence length="77" mass="8210">MRGPKQGGGGLLGRHRPAQPQQQKLRQRAGEAASPPTPALPAASRSSDPLPLGRLILCNVLLLLLHQRSRMSCSCCC</sequence>
<feature type="compositionally biased region" description="Gly residues" evidence="1">
    <location>
        <begin position="1"/>
        <end position="12"/>
    </location>
</feature>